<dbReference type="Pfam" id="PF16010">
    <property type="entry name" value="CDH-cyt"/>
    <property type="match status" value="1"/>
</dbReference>
<dbReference type="HOGENOM" id="CLU_011025_0_0_1"/>
<dbReference type="SUPFAM" id="SSF51905">
    <property type="entry name" value="FAD/NAD(P)-binding domain"/>
    <property type="match status" value="1"/>
</dbReference>
<feature type="chain" id="PRO_5004843734" evidence="5">
    <location>
        <begin position="20"/>
        <end position="774"/>
    </location>
</feature>
<dbReference type="InterPro" id="IPR053208">
    <property type="entry name" value="GMC_Oxidoreductase_CD"/>
</dbReference>
<evidence type="ECO:0000259" key="6">
    <source>
        <dbReference type="PROSITE" id="PS00623"/>
    </source>
</evidence>
<evidence type="ECO:0000256" key="3">
    <source>
        <dbReference type="ARBA" id="ARBA00023002"/>
    </source>
</evidence>
<dbReference type="OrthoDB" id="413885at2759"/>
<organism evidence="7 8">
    <name type="scientific">Heterobasidion irregulare (strain TC 32-1)</name>
    <dbReference type="NCBI Taxonomy" id="747525"/>
    <lineage>
        <taxon>Eukaryota</taxon>
        <taxon>Fungi</taxon>
        <taxon>Dikarya</taxon>
        <taxon>Basidiomycota</taxon>
        <taxon>Agaricomycotina</taxon>
        <taxon>Agaricomycetes</taxon>
        <taxon>Russulales</taxon>
        <taxon>Bondarzewiaceae</taxon>
        <taxon>Heterobasidion</taxon>
        <taxon>Heterobasidion annosum species complex</taxon>
    </lineage>
</organism>
<evidence type="ECO:0000256" key="4">
    <source>
        <dbReference type="RuleBase" id="RU003968"/>
    </source>
</evidence>
<dbReference type="KEGG" id="hir:HETIRDRAFT_157537"/>
<dbReference type="InParanoid" id="W4JPN3"/>
<dbReference type="Gene3D" id="3.50.50.60">
    <property type="entry name" value="FAD/NAD(P)-binding domain"/>
    <property type="match status" value="1"/>
</dbReference>
<dbReference type="InterPro" id="IPR036188">
    <property type="entry name" value="FAD/NAD-bd_sf"/>
</dbReference>
<dbReference type="Pfam" id="PF05199">
    <property type="entry name" value="GMC_oxred_C"/>
    <property type="match status" value="1"/>
</dbReference>
<keyword evidence="8" id="KW-1185">Reference proteome</keyword>
<dbReference type="CDD" id="cd09630">
    <property type="entry name" value="CDH_like_cytochrome"/>
    <property type="match status" value="1"/>
</dbReference>
<dbReference type="RefSeq" id="XP_009552848.1">
    <property type="nucleotide sequence ID" value="XM_009554553.1"/>
</dbReference>
<dbReference type="eggNOG" id="KOG1238">
    <property type="taxonomic scope" value="Eukaryota"/>
</dbReference>
<comment type="similarity">
    <text evidence="4">Belongs to the GMC oxidoreductase family.</text>
</comment>
<dbReference type="InterPro" id="IPR015920">
    <property type="entry name" value="Cellobiose_DH-like_cyt"/>
</dbReference>
<gene>
    <name evidence="7" type="primary">cdh1</name>
    <name evidence="7" type="ORF">HETIRDRAFT_157537</name>
</gene>
<dbReference type="PANTHER" id="PTHR47190:SF4">
    <property type="entry name" value="DEHYDROGENASE, PUTATIVE-RELATED"/>
    <property type="match status" value="1"/>
</dbReference>
<keyword evidence="4" id="KW-0274">FAD</keyword>
<dbReference type="PROSITE" id="PS00623">
    <property type="entry name" value="GMC_OXRED_1"/>
    <property type="match status" value="1"/>
</dbReference>
<dbReference type="SUPFAM" id="SSF49344">
    <property type="entry name" value="CBD9-like"/>
    <property type="match status" value="1"/>
</dbReference>
<dbReference type="Gene3D" id="3.30.410.10">
    <property type="entry name" value="Cholesterol Oxidase, domain 2"/>
    <property type="match status" value="1"/>
</dbReference>
<dbReference type="GeneID" id="20667733"/>
<name>W4JPN3_HETIT</name>
<keyword evidence="2 4" id="KW-0285">Flavoprotein</keyword>
<dbReference type="Gene3D" id="2.60.40.1210">
    <property type="entry name" value="Cellobiose dehydrogenase, cytochrome domain"/>
    <property type="match status" value="1"/>
</dbReference>
<dbReference type="GO" id="GO:0016614">
    <property type="term" value="F:oxidoreductase activity, acting on CH-OH group of donors"/>
    <property type="evidence" value="ECO:0007669"/>
    <property type="project" value="InterPro"/>
</dbReference>
<evidence type="ECO:0000256" key="1">
    <source>
        <dbReference type="ARBA" id="ARBA00001974"/>
    </source>
</evidence>
<dbReference type="InterPro" id="IPR000172">
    <property type="entry name" value="GMC_OxRdtase_N"/>
</dbReference>
<evidence type="ECO:0000256" key="2">
    <source>
        <dbReference type="ARBA" id="ARBA00022630"/>
    </source>
</evidence>
<dbReference type="InterPro" id="IPR003953">
    <property type="entry name" value="FAD-dep_OxRdtase_2_FAD-bd"/>
</dbReference>
<protein>
    <submittedName>
        <fullName evidence="7">Cellobiose dehydrogenase 1</fullName>
    </submittedName>
</protein>
<dbReference type="PANTHER" id="PTHR47190">
    <property type="entry name" value="DEHYDROGENASE, PUTATIVE-RELATED"/>
    <property type="match status" value="1"/>
</dbReference>
<reference evidence="7 8" key="1">
    <citation type="journal article" date="2012" name="New Phytol.">
        <title>Insight into trade-off between wood decay and parasitism from the genome of a fungal forest pathogen.</title>
        <authorList>
            <person name="Olson A."/>
            <person name="Aerts A."/>
            <person name="Asiegbu F."/>
            <person name="Belbahri L."/>
            <person name="Bouzid O."/>
            <person name="Broberg A."/>
            <person name="Canback B."/>
            <person name="Coutinho P.M."/>
            <person name="Cullen D."/>
            <person name="Dalman K."/>
            <person name="Deflorio G."/>
            <person name="van Diepen L.T."/>
            <person name="Dunand C."/>
            <person name="Duplessis S."/>
            <person name="Durling M."/>
            <person name="Gonthier P."/>
            <person name="Grimwood J."/>
            <person name="Fossdal C.G."/>
            <person name="Hansson D."/>
            <person name="Henrissat B."/>
            <person name="Hietala A."/>
            <person name="Himmelstrand K."/>
            <person name="Hoffmeister D."/>
            <person name="Hogberg N."/>
            <person name="James T.Y."/>
            <person name="Karlsson M."/>
            <person name="Kohler A."/>
            <person name="Kues U."/>
            <person name="Lee Y.H."/>
            <person name="Lin Y.C."/>
            <person name="Lind M."/>
            <person name="Lindquist E."/>
            <person name="Lombard V."/>
            <person name="Lucas S."/>
            <person name="Lunden K."/>
            <person name="Morin E."/>
            <person name="Murat C."/>
            <person name="Park J."/>
            <person name="Raffaello T."/>
            <person name="Rouze P."/>
            <person name="Salamov A."/>
            <person name="Schmutz J."/>
            <person name="Solheim H."/>
            <person name="Stahlberg J."/>
            <person name="Velez H."/>
            <person name="de Vries R.P."/>
            <person name="Wiebenga A."/>
            <person name="Woodward S."/>
            <person name="Yakovlev I."/>
            <person name="Garbelotto M."/>
            <person name="Martin F."/>
            <person name="Grigoriev I.V."/>
            <person name="Stenlid J."/>
        </authorList>
    </citation>
    <scope>NUCLEOTIDE SEQUENCE [LARGE SCALE GENOMIC DNA]</scope>
    <source>
        <strain evidence="7 8">TC 32-1</strain>
    </source>
</reference>
<feature type="domain" description="Glucose-methanol-choline oxidoreductase N-terminal" evidence="6">
    <location>
        <begin position="318"/>
        <end position="341"/>
    </location>
</feature>
<dbReference type="InterPro" id="IPR005018">
    <property type="entry name" value="DOMON_domain"/>
</dbReference>
<feature type="signal peptide" evidence="5">
    <location>
        <begin position="1"/>
        <end position="19"/>
    </location>
</feature>
<comment type="cofactor">
    <cofactor evidence="1">
        <name>FAD</name>
        <dbReference type="ChEBI" id="CHEBI:57692"/>
    </cofactor>
</comment>
<dbReference type="Pfam" id="PF00890">
    <property type="entry name" value="FAD_binding_2"/>
    <property type="match status" value="1"/>
</dbReference>
<evidence type="ECO:0000313" key="7">
    <source>
        <dbReference type="EMBL" id="ETW75429.1"/>
    </source>
</evidence>
<proteinExistence type="inferred from homology"/>
<dbReference type="SUPFAM" id="SSF54373">
    <property type="entry name" value="FAD-linked reductases, C-terminal domain"/>
    <property type="match status" value="1"/>
</dbReference>
<dbReference type="InterPro" id="IPR007867">
    <property type="entry name" value="GMC_OxRtase_C"/>
</dbReference>
<dbReference type="Proteomes" id="UP000030671">
    <property type="component" value="Unassembled WGS sequence"/>
</dbReference>
<dbReference type="EMBL" id="KI925466">
    <property type="protein sequence ID" value="ETW75429.1"/>
    <property type="molecule type" value="Genomic_DNA"/>
</dbReference>
<sequence length="774" mass="82169">MIFGQKLLAVLPLITTVLSQSSSSYTDPSNGITFQGYSDPVHGVTYGAVFPPLATSGSNPTEFIGEIVAPLAAKWVGLALAGAMLQDLLLVAWPNGNTIVRSTRYATDYVQPTQYVGPTITDLPSTTVNSTHWRWVFRCQNCTSWQGGGSIPQASTGVWAWAYSSVGVDDPSDPQSTFDEHTDFGFFGMLFSSAHTTQSNYDAYLSGGTGTSVPASTSTAPSTTSSSAPTVSATPYDYIIVGAGPGGIIAADRISQAGKKVLLLERGGPSTAETGGTYDAPWTQTANLTKFDVPGLFESMFTDSNPWYWCKDVTVFAGCLLGGGTSVNGALYWYPADLDFSTSNGWPSGWQAHQTYTDAMSSRLPSTDAPSTDGKRYLEQSFDVAQQLLNGQGYRQITINSDTNSKDHVYGYSSYDFINGKRGGPVATYFQTAKARSNFVYKQYVMVSNVVRSGSRITGVQTNDTSLGPNGIIPLTSNGRVILSAGSYGTARILFQSGIGPSDMLAVVQSNAAAAANLPPSSAFINLPVGMNVSDNPSINLVFTHPSIDAYNNWANVWSSPRAADAAQYLTDQSGVFAQASPRMNFWRAYGGSDGITRYMQGTVRPGAASVNTTLPYNATQIFTITVYLSTGITSRGRIGIDAALRASPIVQPWLVDPVDRVILIQALNDVVSNIGSVTGLTLITPDEQMTIEQYVDAYDKSTMDSNHWVGSAKIGTSASNAVVDSNVKVFGTDNLFVTDASIVPSLPIGNPHGMLMSAVEQAVAKILALAGGP</sequence>
<evidence type="ECO:0000313" key="8">
    <source>
        <dbReference type="Proteomes" id="UP000030671"/>
    </source>
</evidence>
<dbReference type="GO" id="GO:0050660">
    <property type="term" value="F:flavin adenine dinucleotide binding"/>
    <property type="evidence" value="ECO:0007669"/>
    <property type="project" value="InterPro"/>
</dbReference>
<dbReference type="Pfam" id="PF00732">
    <property type="entry name" value="GMC_oxred_N"/>
    <property type="match status" value="1"/>
</dbReference>
<keyword evidence="3" id="KW-0560">Oxidoreductase</keyword>
<evidence type="ECO:0000256" key="5">
    <source>
        <dbReference type="SAM" id="SignalP"/>
    </source>
</evidence>
<dbReference type="AlphaFoldDB" id="W4JPN3"/>
<dbReference type="STRING" id="747525.W4JPN3"/>
<keyword evidence="5" id="KW-0732">Signal</keyword>
<dbReference type="SMART" id="SM00664">
    <property type="entry name" value="DoH"/>
    <property type="match status" value="1"/>
</dbReference>
<accession>W4JPN3</accession>